<dbReference type="InParanoid" id="A0A165U9D5"/>
<dbReference type="EMBL" id="KV425560">
    <property type="protein sequence ID" value="KZT27826.1"/>
    <property type="molecule type" value="Genomic_DNA"/>
</dbReference>
<evidence type="ECO:0000313" key="3">
    <source>
        <dbReference type="Proteomes" id="UP000076761"/>
    </source>
</evidence>
<feature type="signal peptide" evidence="1">
    <location>
        <begin position="1"/>
        <end position="18"/>
    </location>
</feature>
<dbReference type="STRING" id="1314782.A0A165U9D5"/>
<feature type="chain" id="PRO_5007867473" description="Fungal-type protein kinase domain-containing protein" evidence="1">
    <location>
        <begin position="19"/>
        <end position="428"/>
    </location>
</feature>
<dbReference type="Proteomes" id="UP000076761">
    <property type="component" value="Unassembled WGS sequence"/>
</dbReference>
<dbReference type="AlphaFoldDB" id="A0A165U9D5"/>
<proteinExistence type="predicted"/>
<dbReference type="PANTHER" id="PTHR46579">
    <property type="entry name" value="F5/8 TYPE C DOMAIN-CONTAINING PROTEIN-RELATED"/>
    <property type="match status" value="1"/>
</dbReference>
<keyword evidence="1" id="KW-0732">Signal</keyword>
<sequence>MHLLALNLPDLFVPLWHGTLRCEPGDDKANWPWAVLKGDVWKCHGETVANTTPYLPGSFDRPPRNPVEKISSRYKSWEYTLWLIAMGPALLYGVLPDKYWRHFCKLVYGIRIMSQRSISVSELQFAHAAILEFVYDFEALYYQRKISRLHMVRPSIHGLAHMGPETTRIGPLIGCSQYPMERLIGDLGGEVRQPSNPFANLSQRGLLRSQTNALKAMVPGLDCSDRLVRGAVNLGDNYVLMHARDKYARVPRQCELLAVHRYYEEAGSNERPEKIFRWARLSLPTGQVARSAWKERPKPLRKLRTARNVKLHFQGSVRFAEVLYYLILTVNDVDHYVAVVCLYSLPDPRLLAESHQTFLSCTHLGDDSPVIVDVKDIKSVVAMIPHPAAVGNEPIKRWFVAEKPGLDISMMQGGREADTEGAHDDNNE</sequence>
<evidence type="ECO:0000256" key="1">
    <source>
        <dbReference type="SAM" id="SignalP"/>
    </source>
</evidence>
<keyword evidence="3" id="KW-1185">Reference proteome</keyword>
<accession>A0A165U9D5</accession>
<evidence type="ECO:0000313" key="2">
    <source>
        <dbReference type="EMBL" id="KZT27826.1"/>
    </source>
</evidence>
<dbReference type="PANTHER" id="PTHR46579:SF1">
    <property type="entry name" value="F5_8 TYPE C DOMAIN-CONTAINING PROTEIN"/>
    <property type="match status" value="1"/>
</dbReference>
<dbReference type="OrthoDB" id="2669721at2759"/>
<reference evidence="2 3" key="1">
    <citation type="journal article" date="2016" name="Mol. Biol. Evol.">
        <title>Comparative Genomics of Early-Diverging Mushroom-Forming Fungi Provides Insights into the Origins of Lignocellulose Decay Capabilities.</title>
        <authorList>
            <person name="Nagy L.G."/>
            <person name="Riley R."/>
            <person name="Tritt A."/>
            <person name="Adam C."/>
            <person name="Daum C."/>
            <person name="Floudas D."/>
            <person name="Sun H."/>
            <person name="Yadav J.S."/>
            <person name="Pangilinan J."/>
            <person name="Larsson K.H."/>
            <person name="Matsuura K."/>
            <person name="Barry K."/>
            <person name="Labutti K."/>
            <person name="Kuo R."/>
            <person name="Ohm R.A."/>
            <person name="Bhattacharya S.S."/>
            <person name="Shirouzu T."/>
            <person name="Yoshinaga Y."/>
            <person name="Martin F.M."/>
            <person name="Grigoriev I.V."/>
            <person name="Hibbett D.S."/>
        </authorList>
    </citation>
    <scope>NUCLEOTIDE SEQUENCE [LARGE SCALE GENOMIC DNA]</scope>
    <source>
        <strain evidence="2 3">HHB14362 ss-1</strain>
    </source>
</reference>
<protein>
    <recommendedName>
        <fullName evidence="4">Fungal-type protein kinase domain-containing protein</fullName>
    </recommendedName>
</protein>
<organism evidence="2 3">
    <name type="scientific">Neolentinus lepideus HHB14362 ss-1</name>
    <dbReference type="NCBI Taxonomy" id="1314782"/>
    <lineage>
        <taxon>Eukaryota</taxon>
        <taxon>Fungi</taxon>
        <taxon>Dikarya</taxon>
        <taxon>Basidiomycota</taxon>
        <taxon>Agaricomycotina</taxon>
        <taxon>Agaricomycetes</taxon>
        <taxon>Gloeophyllales</taxon>
        <taxon>Gloeophyllaceae</taxon>
        <taxon>Neolentinus</taxon>
    </lineage>
</organism>
<evidence type="ECO:0008006" key="4">
    <source>
        <dbReference type="Google" id="ProtNLM"/>
    </source>
</evidence>
<name>A0A165U9D5_9AGAM</name>
<gene>
    <name evidence="2" type="ORF">NEOLEDRAFT_1059676</name>
</gene>